<dbReference type="InterPro" id="IPR016181">
    <property type="entry name" value="Acyl_CoA_acyltransferase"/>
</dbReference>
<name>A0ABS4R3W9_9HYPH</name>
<dbReference type="EMBL" id="JAGILA010000004">
    <property type="protein sequence ID" value="MBP2237101.1"/>
    <property type="molecule type" value="Genomic_DNA"/>
</dbReference>
<accession>A0ABS4R3W9</accession>
<proteinExistence type="predicted"/>
<dbReference type="CDD" id="cd04301">
    <property type="entry name" value="NAT_SF"/>
    <property type="match status" value="1"/>
</dbReference>
<evidence type="ECO:0000313" key="2">
    <source>
        <dbReference type="EMBL" id="MBP2237101.1"/>
    </source>
</evidence>
<sequence length="169" mass="18919">MTSAQTRPSAISDLREQPGFCSTVADRVWRAWWQGAGHPFEQVSDHMQEMLDDRPLPLGLVAHYGKQYLGSTLIVSCDLEERPQYAPWVAAVWVDPEHRRRGIGRALVGRAAEAAFGLGYDIAYLCALPEKRSFYEAFGWNRLEEGVGPHGLAVLIQERCKIAPDPLQT</sequence>
<dbReference type="InterPro" id="IPR000182">
    <property type="entry name" value="GNAT_dom"/>
</dbReference>
<keyword evidence="3" id="KW-1185">Reference proteome</keyword>
<feature type="domain" description="N-acetyltransferase" evidence="1">
    <location>
        <begin position="9"/>
        <end position="161"/>
    </location>
</feature>
<evidence type="ECO:0000259" key="1">
    <source>
        <dbReference type="PROSITE" id="PS51186"/>
    </source>
</evidence>
<dbReference type="RefSeq" id="WP_209602857.1">
    <property type="nucleotide sequence ID" value="NZ_JAGILA010000004.1"/>
</dbReference>
<protein>
    <submittedName>
        <fullName evidence="2">N-acetyltransferase YhbS</fullName>
    </submittedName>
</protein>
<organism evidence="2 3">
    <name type="scientific">Sinorhizobium kostiense</name>
    <dbReference type="NCBI Taxonomy" id="76747"/>
    <lineage>
        <taxon>Bacteria</taxon>
        <taxon>Pseudomonadati</taxon>
        <taxon>Pseudomonadota</taxon>
        <taxon>Alphaproteobacteria</taxon>
        <taxon>Hyphomicrobiales</taxon>
        <taxon>Rhizobiaceae</taxon>
        <taxon>Sinorhizobium/Ensifer group</taxon>
        <taxon>Sinorhizobium</taxon>
    </lineage>
</organism>
<comment type="caution">
    <text evidence="2">The sequence shown here is derived from an EMBL/GenBank/DDBJ whole genome shotgun (WGS) entry which is preliminary data.</text>
</comment>
<dbReference type="PROSITE" id="PS51186">
    <property type="entry name" value="GNAT"/>
    <property type="match status" value="1"/>
</dbReference>
<reference evidence="2 3" key="1">
    <citation type="submission" date="2021-03" db="EMBL/GenBank/DDBJ databases">
        <title>Genomic Encyclopedia of Type Strains, Phase IV (KMG-IV): sequencing the most valuable type-strain genomes for metagenomic binning, comparative biology and taxonomic classification.</title>
        <authorList>
            <person name="Goeker M."/>
        </authorList>
    </citation>
    <scope>NUCLEOTIDE SEQUENCE [LARGE SCALE GENOMIC DNA]</scope>
    <source>
        <strain evidence="2 3">DSM 13372</strain>
    </source>
</reference>
<dbReference type="Proteomes" id="UP000730739">
    <property type="component" value="Unassembled WGS sequence"/>
</dbReference>
<gene>
    <name evidence="2" type="ORF">J2Z31_003615</name>
</gene>
<dbReference type="Pfam" id="PF00583">
    <property type="entry name" value="Acetyltransf_1"/>
    <property type="match status" value="1"/>
</dbReference>
<evidence type="ECO:0000313" key="3">
    <source>
        <dbReference type="Proteomes" id="UP000730739"/>
    </source>
</evidence>
<dbReference type="Gene3D" id="3.40.630.30">
    <property type="match status" value="1"/>
</dbReference>
<dbReference type="SUPFAM" id="SSF55729">
    <property type="entry name" value="Acyl-CoA N-acyltransferases (Nat)"/>
    <property type="match status" value="1"/>
</dbReference>